<dbReference type="Pfam" id="PF01841">
    <property type="entry name" value="Transglut_core"/>
    <property type="match status" value="1"/>
</dbReference>
<keyword evidence="1" id="KW-0472">Membrane</keyword>
<dbReference type="EMBL" id="PPUZ01000095">
    <property type="protein sequence ID" value="RZM72400.1"/>
    <property type="molecule type" value="Genomic_DNA"/>
</dbReference>
<feature type="transmembrane region" description="Helical" evidence="1">
    <location>
        <begin position="918"/>
        <end position="945"/>
    </location>
</feature>
<evidence type="ECO:0000313" key="4">
    <source>
        <dbReference type="Proteomes" id="UP000292345"/>
    </source>
</evidence>
<feature type="transmembrane region" description="Helical" evidence="1">
    <location>
        <begin position="873"/>
        <end position="906"/>
    </location>
</feature>
<organism evidence="3 4">
    <name type="scientific">Pseudoalteromonas rubra</name>
    <dbReference type="NCBI Taxonomy" id="43658"/>
    <lineage>
        <taxon>Bacteria</taxon>
        <taxon>Pseudomonadati</taxon>
        <taxon>Pseudomonadota</taxon>
        <taxon>Gammaproteobacteria</taxon>
        <taxon>Alteromonadales</taxon>
        <taxon>Pseudoalteromonadaceae</taxon>
        <taxon>Pseudoalteromonas</taxon>
    </lineage>
</organism>
<feature type="domain" description="Transglutaminase-like" evidence="2">
    <location>
        <begin position="286"/>
        <end position="385"/>
    </location>
</feature>
<comment type="caution">
    <text evidence="3">The sequence shown here is derived from an EMBL/GenBank/DDBJ whole genome shotgun (WGS) entry which is preliminary data.</text>
</comment>
<evidence type="ECO:0000256" key="1">
    <source>
        <dbReference type="SAM" id="Phobius"/>
    </source>
</evidence>
<dbReference type="SUPFAM" id="SSF54001">
    <property type="entry name" value="Cysteine proteinases"/>
    <property type="match status" value="1"/>
</dbReference>
<reference evidence="3 4" key="1">
    <citation type="submission" date="2018-01" db="EMBL/GenBank/DDBJ databases">
        <title>Co-occurrence of chitin degradation, pigmentation and bioactivity in marine Pseudoalteromonas.</title>
        <authorList>
            <person name="Paulsen S."/>
            <person name="Gram L."/>
            <person name="Machado H."/>
        </authorList>
    </citation>
    <scope>NUCLEOTIDE SEQUENCE [LARGE SCALE GENOMIC DNA]</scope>
    <source>
        <strain evidence="3 4">S1946</strain>
    </source>
</reference>
<gene>
    <name evidence="3" type="ORF">C3B51_21935</name>
</gene>
<protein>
    <recommendedName>
        <fullName evidence="2">Transglutaminase-like domain-containing protein</fullName>
    </recommendedName>
</protein>
<dbReference type="AlphaFoldDB" id="A0A4Q7DXI0"/>
<dbReference type="RefSeq" id="WP_130246378.1">
    <property type="nucleotide sequence ID" value="NZ_PPUZ01000095.1"/>
</dbReference>
<dbReference type="InterPro" id="IPR002931">
    <property type="entry name" value="Transglutaminase-like"/>
</dbReference>
<evidence type="ECO:0000313" key="3">
    <source>
        <dbReference type="EMBL" id="RZM72400.1"/>
    </source>
</evidence>
<keyword evidence="1" id="KW-0812">Transmembrane</keyword>
<proteinExistence type="predicted"/>
<name>A0A4Q7DXI0_9GAMM</name>
<sequence length="965" mass="105341">MTNHTIQLDNIRAQRGILALITYGLVLCMLFVFYSPSALAMRYAMGQQGHEVAYTDQLMTQLEVLKDNTEKALYYVNKYADMPAQRAQVLTIYRQSLKAMRAQLSTLAALSHKEIHEQLAEAMAEQDQAAMTLNKRILAAYEAHWPVIADNLKRQTQTERANLADAQALERYLSNIQFGRSHHQYDNDQLPFGPLPNVAHRPADSIQALQARLGIAPQSLAMSALQRAESQDLSAYLALNVDTARTAELEQLAASLNSDPVQIYQYVYNHIEYVPAFGSIQGADYTRQTQRGNAFDQASLMISLLRLSGVPARYVYGSVEVDPEQVKNWVGGVAVIEAAQNLLGQGGVPNVIIKGAEDSVVSYGLEHVWVEFYQDGQWHAADPSFKQYEYSEGVDLKAALQLDGRSLTDSLLDGAEQNEIEGWVKHLNRGGLESKLQSAKLQLENALEQSFPGATVQEVLGEKVILQQNGVVLPTLPYHTIRASQALKHIPDNLRHKFKYELQSGASGLPQTHIRLEKSLPEILGYQTALSFTPATRADSELLRNYLPSDLSDVSQLPKTFPYGLANVKAEISISGNTVVSGGNFAIGDELQASMGFWSPRFGWELSASPLIAGEYHGIGIDAHGVSREIMGDVKNQFIRLKERLESGQTSNISRHEAVGSFLQAGIYTYFASTQAQNVIASVVDEMVTYRQPSYGTFSTNLSVSYRFGVPFRVEPIGFTMDVDQLSNNTESSTNCWDTWHTFNKHIGGISSYLENRIPEILLTKGGNTGQGVSAIAALNIASNLGQKIYTLTQSNLDSLQQVTIDSQARSEILIAVQAGKTVLLHERPVQVGTWHGSGYVIYDQDSGAGAYKISGGANGGFLSDDAAGTLTWLGFVAGAISTVALSFLFYVAAIITVLLLVDLLLDYRAIDHRCAGLGGLIMLAVGVSIAGIFAAPLMGIVLMYTGLLAGNAPLTVANSSICRN</sequence>
<dbReference type="Gene3D" id="3.10.620.30">
    <property type="match status" value="1"/>
</dbReference>
<accession>A0A4Q7DXI0</accession>
<evidence type="ECO:0000259" key="2">
    <source>
        <dbReference type="SMART" id="SM00460"/>
    </source>
</evidence>
<dbReference type="SMART" id="SM00460">
    <property type="entry name" value="TGc"/>
    <property type="match status" value="1"/>
</dbReference>
<keyword evidence="1" id="KW-1133">Transmembrane helix</keyword>
<dbReference type="Proteomes" id="UP000292345">
    <property type="component" value="Unassembled WGS sequence"/>
</dbReference>
<dbReference type="InterPro" id="IPR038765">
    <property type="entry name" value="Papain-like_cys_pep_sf"/>
</dbReference>
<feature type="transmembrane region" description="Helical" evidence="1">
    <location>
        <begin position="16"/>
        <end position="34"/>
    </location>
</feature>
<dbReference type="PANTHER" id="PTHR33490">
    <property type="entry name" value="BLR5614 PROTEIN-RELATED"/>
    <property type="match status" value="1"/>
</dbReference>